<dbReference type="Proteomes" id="UP001149400">
    <property type="component" value="Unassembled WGS sequence"/>
</dbReference>
<dbReference type="Gene3D" id="3.40.50.1460">
    <property type="match status" value="1"/>
</dbReference>
<evidence type="ECO:0000259" key="1">
    <source>
        <dbReference type="Pfam" id="PF00656"/>
    </source>
</evidence>
<accession>A0ABT5R6M9</accession>
<dbReference type="RefSeq" id="WP_274165969.1">
    <property type="nucleotide sequence ID" value="NZ_JAJUBC010000025.1"/>
</dbReference>
<organism evidence="2 3">
    <name type="scientific">Enterovibrio gelatinilyticus</name>
    <dbReference type="NCBI Taxonomy" id="2899819"/>
    <lineage>
        <taxon>Bacteria</taxon>
        <taxon>Pseudomonadati</taxon>
        <taxon>Pseudomonadota</taxon>
        <taxon>Gammaproteobacteria</taxon>
        <taxon>Vibrionales</taxon>
        <taxon>Vibrionaceae</taxon>
        <taxon>Enterovibrio</taxon>
    </lineage>
</organism>
<proteinExistence type="predicted"/>
<protein>
    <submittedName>
        <fullName evidence="2">Caspase family protein</fullName>
    </submittedName>
</protein>
<dbReference type="EMBL" id="JAJUBC010000025">
    <property type="protein sequence ID" value="MDD1795162.1"/>
    <property type="molecule type" value="Genomic_DNA"/>
</dbReference>
<dbReference type="InterPro" id="IPR011600">
    <property type="entry name" value="Pept_C14_caspase"/>
</dbReference>
<sequence length="494" mass="56551">MGKKLAMLIGVSDYENEASLEPCSRDLDLMSSIINLTEKYDDCLILNNSPNSSSAKSDLSSFIRKYNDDNIEEVFFYYTGHGTRYGDDFLYLFSDFSSTKVEQTSLRNSELDSMLKSLKPNLAVKIVDACQSGTEYIKSNNDLQVVFEKSSTNNFKKTYFLFSSSNTQSSIALPDYSVFTKSFARSLQSFNGKDIRFRDIMAYISDDNAVQKYQTPLFVQQADNTEVFCNVSDLLSEKLEELLPVVQLTALPQGEESVVEGGKAELSEGEKLIMAIRDKAKDYCNEEECMQSLSKLFKAVQNFEWSVIFNELYNVEVVVESDYNNLNNTESIANWIKSNNDNYFARVTYKDEKYQDKEKVVYENKSLHIAAFSGEKRIEYRPVTRYRKVIDGFVLTTPSPGTALVVSLTPTEENLPWYQVFVTFVFSKSKLTVFCKYERLKEMSWNNRELGNSQEWQIAHCKLCDHDEIQNVISSLLKQAESSIVNVLTKRFGE</sequence>
<comment type="caution">
    <text evidence="2">The sequence shown here is derived from an EMBL/GenBank/DDBJ whole genome shotgun (WGS) entry which is preliminary data.</text>
</comment>
<name>A0ABT5R6M9_9GAMM</name>
<keyword evidence="3" id="KW-1185">Reference proteome</keyword>
<reference evidence="2" key="1">
    <citation type="submission" date="2021-12" db="EMBL/GenBank/DDBJ databases">
        <title>Enterovibrio ZSDZ35 sp. nov. and Enterovibrio ZSDZ42 sp. nov., isolated from coastal seawater in Qingdao.</title>
        <authorList>
            <person name="Zhang P."/>
        </authorList>
    </citation>
    <scope>NUCLEOTIDE SEQUENCE</scope>
    <source>
        <strain evidence="2">ZSDZ42</strain>
    </source>
</reference>
<gene>
    <name evidence="2" type="ORF">LRP50_18700</name>
</gene>
<dbReference type="InterPro" id="IPR029030">
    <property type="entry name" value="Caspase-like_dom_sf"/>
</dbReference>
<dbReference type="Pfam" id="PF00656">
    <property type="entry name" value="Peptidase_C14"/>
    <property type="match status" value="1"/>
</dbReference>
<evidence type="ECO:0000313" key="3">
    <source>
        <dbReference type="Proteomes" id="UP001149400"/>
    </source>
</evidence>
<evidence type="ECO:0000313" key="2">
    <source>
        <dbReference type="EMBL" id="MDD1795162.1"/>
    </source>
</evidence>
<feature type="domain" description="Peptidase C14 caspase" evidence="1">
    <location>
        <begin position="3"/>
        <end position="207"/>
    </location>
</feature>
<dbReference type="SUPFAM" id="SSF52129">
    <property type="entry name" value="Caspase-like"/>
    <property type="match status" value="1"/>
</dbReference>